<dbReference type="AlphaFoldDB" id="A0A376B3T1"/>
<name>A0A376B3T1_9ASCO</name>
<feature type="region of interest" description="Disordered" evidence="1">
    <location>
        <begin position="25"/>
        <end position="98"/>
    </location>
</feature>
<evidence type="ECO:0000313" key="3">
    <source>
        <dbReference type="Proteomes" id="UP000262825"/>
    </source>
</evidence>
<sequence length="859" mass="94894">MSYNWMASSSNGQIPLDNHYTQQNYVQNGHNQNPPVLPPHNSSPRMHSNSSPVKPNYDALRALLNNPSPVPSPTGNNEVRSSSGDNTNRNYNPFRTSDIHNINSNTVTNASALNNNKGFVQDFSSKISTTTSNSMTNMVLSPRKANHSGNQETDPNRLSLTPYQLSLNEAKTYLRWYNNILIRKHSNIIRLVDIFKFLQINFPISESVKQAIEALFHFCKDNLKIGQFYAVLRLISHALMEKISPSVNLLGLEAPALRPKSILNKNKVQELYEEVADDPGSDQKFDFDSFASLLLTGKSHRVRRVVVDSDGKQVSAKKVRFSEKLETFQEEPGMSQEAPTFNYDINLVGSNGANGKTDLSLPMDQLLKKINANTQPESQEEKEVLADMKDSLKHFQNLPKIDSVTLGIPNQFIPNGTSTNNYQQLNSGILQPLKPTATGSANHLFEQEHKPIITNDLSGGSVLQPLKPTATGSANHLFSQHEQQQGTVLQPLHPTATGSANHLFEQQQSTLLQQPLKPTATGSANHLFSQQQPASFQQPLKQANTGNIDNLFTPQHLQPTFVGSNNDKTDNIFNQQQSHPIKPVETGSTNYLQEHGKHNENKLQYDSLKPTPTGPGNYYMMHPNNFPQSNNNINTNNTAYMPKLSPQVTTNNSNASNNLLTLNYHSTVTSSNGDNNNNALHSISPTNTSLQVPQFQFTSPNIIVGSPNPSPIMVTNNHGKPPVPPRTNLSSNLSSYQTPSLVDNNGNVSNNNLASGYFQSLLTSNNNNGIHANVSNLALNPSTSSPPPLNLQMSFNNNGTDSPYMHDQLQPQPQQFMHVNNGTVNNGMLSSTTSSDNILGDIRTLQQEIDNIQQSLYRH</sequence>
<evidence type="ECO:0008006" key="4">
    <source>
        <dbReference type="Google" id="ProtNLM"/>
    </source>
</evidence>
<gene>
    <name evidence="2" type="ORF">SCODWIG_00541</name>
</gene>
<keyword evidence="3" id="KW-1185">Reference proteome</keyword>
<dbReference type="VEuPathDB" id="FungiDB:SCODWIG_00541"/>
<organism evidence="2 3">
    <name type="scientific">Saccharomycodes ludwigii</name>
    <dbReference type="NCBI Taxonomy" id="36035"/>
    <lineage>
        <taxon>Eukaryota</taxon>
        <taxon>Fungi</taxon>
        <taxon>Dikarya</taxon>
        <taxon>Ascomycota</taxon>
        <taxon>Saccharomycotina</taxon>
        <taxon>Saccharomycetes</taxon>
        <taxon>Saccharomycodales</taxon>
        <taxon>Saccharomycodaceae</taxon>
        <taxon>Saccharomycodes</taxon>
    </lineage>
</organism>
<dbReference type="EMBL" id="UFAJ01000047">
    <property type="protein sequence ID" value="SSD58780.1"/>
    <property type="molecule type" value="Genomic_DNA"/>
</dbReference>
<evidence type="ECO:0000256" key="1">
    <source>
        <dbReference type="SAM" id="MobiDB-lite"/>
    </source>
</evidence>
<protein>
    <recommendedName>
        <fullName evidence="4">Protein SCD5</fullName>
    </recommendedName>
</protein>
<accession>A0A376B3T1</accession>
<dbReference type="Proteomes" id="UP000262825">
    <property type="component" value="Unassembled WGS sequence"/>
</dbReference>
<reference evidence="3" key="1">
    <citation type="submission" date="2018-06" db="EMBL/GenBank/DDBJ databases">
        <authorList>
            <person name="Guldener U."/>
        </authorList>
    </citation>
    <scope>NUCLEOTIDE SEQUENCE [LARGE SCALE GENOMIC DNA]</scope>
    <source>
        <strain evidence="3">UTAD17</strain>
    </source>
</reference>
<feature type="compositionally biased region" description="Polar residues" evidence="1">
    <location>
        <begin position="25"/>
        <end position="53"/>
    </location>
</feature>
<proteinExistence type="predicted"/>
<evidence type="ECO:0000313" key="2">
    <source>
        <dbReference type="EMBL" id="SSD58780.1"/>
    </source>
</evidence>
<feature type="compositionally biased region" description="Polar residues" evidence="1">
    <location>
        <begin position="73"/>
        <end position="98"/>
    </location>
</feature>